<comment type="similarity">
    <text evidence="1">Belongs to the FAM72 family.</text>
</comment>
<sequence length="485" mass="53242">MPARTVPDTVHDVPRIQSRNYALVSDHPDAGDTARLQRTHVPYDMSFRPPPMIRDNNHSPYPRFDNQYPTSYIPLQTFPPPHPHPPPPFVSYPGSSSILLHNDAHPHPPIVQPTWRPLPPMHRLPPPPIPHRVWILDCKSCDMFLTNRGMKAVLLLRPNVPLYSTDAMPINCSASSDTYDAPTSSPVTPLSSTSSNSSGSSPTAAERPRIIARTCECLTQTLHCHGCGNSVGYMIVSPCHRCMSSITANHRSTNGHRFVFYSNEIVASQRYYIDGESGIRTYAMLGSPPLSMNHPPPPPIIPPPPGAHYMPLSRIVPHPLEIMPGITQEEPSPGARLNSASTESQSPMSSVQFAPNSANDQRSPRAEHGTSPYDISLRIPPVPYLASTYSGYEESISSSSEGSSSPASSTNSSLGLYRFPGPLQPGDVVFWHHLVHNGETPAIIEDPRARKPRDTSEEYKQGYKDAEKPVPRTVSARSRGVVAGR</sequence>
<gene>
    <name evidence="3" type="ORF">BXZ70DRAFT_911215</name>
</gene>
<keyword evidence="4" id="KW-1185">Reference proteome</keyword>
<dbReference type="InterPro" id="IPR026768">
    <property type="entry name" value="YPEH2ZP"/>
</dbReference>
<dbReference type="PANTHER" id="PTHR31841">
    <property type="entry name" value="PROTEIN FAM72A-RELATED"/>
    <property type="match status" value="1"/>
</dbReference>
<evidence type="ECO:0000313" key="4">
    <source>
        <dbReference type="Proteomes" id="UP000813824"/>
    </source>
</evidence>
<dbReference type="GO" id="GO:0005829">
    <property type="term" value="C:cytosol"/>
    <property type="evidence" value="ECO:0007669"/>
    <property type="project" value="TreeGrafter"/>
</dbReference>
<feature type="region of interest" description="Disordered" evidence="2">
    <location>
        <begin position="179"/>
        <end position="205"/>
    </location>
</feature>
<dbReference type="Proteomes" id="UP000813824">
    <property type="component" value="Unassembled WGS sequence"/>
</dbReference>
<feature type="region of interest" description="Disordered" evidence="2">
    <location>
        <begin position="442"/>
        <end position="485"/>
    </location>
</feature>
<comment type="caution">
    <text evidence="3">The sequence shown here is derived from an EMBL/GenBank/DDBJ whole genome shotgun (WGS) entry which is preliminary data.</text>
</comment>
<dbReference type="AlphaFoldDB" id="A0A8K0XJZ7"/>
<protein>
    <submittedName>
        <fullName evidence="3">Uncharacterized protein</fullName>
    </submittedName>
</protein>
<organism evidence="3 4">
    <name type="scientific">Cristinia sonorae</name>
    <dbReference type="NCBI Taxonomy" id="1940300"/>
    <lineage>
        <taxon>Eukaryota</taxon>
        <taxon>Fungi</taxon>
        <taxon>Dikarya</taxon>
        <taxon>Basidiomycota</taxon>
        <taxon>Agaricomycotina</taxon>
        <taxon>Agaricomycetes</taxon>
        <taxon>Agaricomycetidae</taxon>
        <taxon>Agaricales</taxon>
        <taxon>Pleurotineae</taxon>
        <taxon>Stephanosporaceae</taxon>
        <taxon>Cristinia</taxon>
    </lineage>
</organism>
<feature type="region of interest" description="Disordered" evidence="2">
    <location>
        <begin position="324"/>
        <end position="377"/>
    </location>
</feature>
<evidence type="ECO:0000256" key="2">
    <source>
        <dbReference type="SAM" id="MobiDB-lite"/>
    </source>
</evidence>
<proteinExistence type="inferred from homology"/>
<evidence type="ECO:0000313" key="3">
    <source>
        <dbReference type="EMBL" id="KAH8078036.1"/>
    </source>
</evidence>
<name>A0A8K0XJZ7_9AGAR</name>
<dbReference type="EMBL" id="JAEVFJ010000060">
    <property type="protein sequence ID" value="KAH8078036.1"/>
    <property type="molecule type" value="Genomic_DNA"/>
</dbReference>
<reference evidence="3" key="1">
    <citation type="journal article" date="2021" name="New Phytol.">
        <title>Evolutionary innovations through gain and loss of genes in the ectomycorrhizal Boletales.</title>
        <authorList>
            <person name="Wu G."/>
            <person name="Miyauchi S."/>
            <person name="Morin E."/>
            <person name="Kuo A."/>
            <person name="Drula E."/>
            <person name="Varga T."/>
            <person name="Kohler A."/>
            <person name="Feng B."/>
            <person name="Cao Y."/>
            <person name="Lipzen A."/>
            <person name="Daum C."/>
            <person name="Hundley H."/>
            <person name="Pangilinan J."/>
            <person name="Johnson J."/>
            <person name="Barry K."/>
            <person name="LaButti K."/>
            <person name="Ng V."/>
            <person name="Ahrendt S."/>
            <person name="Min B."/>
            <person name="Choi I.G."/>
            <person name="Park H."/>
            <person name="Plett J.M."/>
            <person name="Magnuson J."/>
            <person name="Spatafora J.W."/>
            <person name="Nagy L.G."/>
            <person name="Henrissat B."/>
            <person name="Grigoriev I.V."/>
            <person name="Yang Z.L."/>
            <person name="Xu J."/>
            <person name="Martin F.M."/>
        </authorList>
    </citation>
    <scope>NUCLEOTIDE SEQUENCE</scope>
    <source>
        <strain evidence="3">KKN 215</strain>
    </source>
</reference>
<dbReference type="OrthoDB" id="2526683at2759"/>
<feature type="compositionally biased region" description="Low complexity" evidence="2">
    <location>
        <begin position="182"/>
        <end position="203"/>
    </location>
</feature>
<feature type="compositionally biased region" description="Polar residues" evidence="2">
    <location>
        <begin position="338"/>
        <end position="361"/>
    </location>
</feature>
<dbReference type="Pfam" id="PF14976">
    <property type="entry name" value="YPEH2ZP"/>
    <property type="match status" value="2"/>
</dbReference>
<accession>A0A8K0XJZ7</accession>
<feature type="compositionally biased region" description="Basic and acidic residues" evidence="2">
    <location>
        <begin position="445"/>
        <end position="470"/>
    </location>
</feature>
<dbReference type="PANTHER" id="PTHR31841:SF1">
    <property type="entry name" value="PROTEIN FAM72A-RELATED"/>
    <property type="match status" value="1"/>
</dbReference>
<evidence type="ECO:0000256" key="1">
    <source>
        <dbReference type="ARBA" id="ARBA00006888"/>
    </source>
</evidence>